<name>A0A2M8P2R2_9CHLR</name>
<proteinExistence type="inferred from homology"/>
<evidence type="ECO:0000256" key="6">
    <source>
        <dbReference type="PIRSR" id="PIRSR000089-1"/>
    </source>
</evidence>
<evidence type="ECO:0000256" key="2">
    <source>
        <dbReference type="ARBA" id="ARBA00022448"/>
    </source>
</evidence>
<comment type="similarity">
    <text evidence="1">Belongs to the ETF alpha-subunit/FixB family.</text>
</comment>
<feature type="binding site" evidence="6">
    <location>
        <position position="286"/>
    </location>
    <ligand>
        <name>FAD</name>
        <dbReference type="ChEBI" id="CHEBI:57692"/>
    </ligand>
</feature>
<dbReference type="InterPro" id="IPR033947">
    <property type="entry name" value="ETF_alpha_N"/>
</dbReference>
<dbReference type="FunFam" id="3.40.50.1220:FF:000001">
    <property type="entry name" value="Electron transfer flavoprotein, alpha subunit"/>
    <property type="match status" value="1"/>
</dbReference>
<dbReference type="InterPro" id="IPR014730">
    <property type="entry name" value="ETF_a/b_N"/>
</dbReference>
<keyword evidence="5" id="KW-0249">Electron transport</keyword>
<dbReference type="GO" id="GO:0009055">
    <property type="term" value="F:electron transfer activity"/>
    <property type="evidence" value="ECO:0007669"/>
    <property type="project" value="InterPro"/>
</dbReference>
<evidence type="ECO:0000256" key="1">
    <source>
        <dbReference type="ARBA" id="ARBA00005817"/>
    </source>
</evidence>
<dbReference type="GO" id="GO:0050660">
    <property type="term" value="F:flavin adenine dinucleotide binding"/>
    <property type="evidence" value="ECO:0007669"/>
    <property type="project" value="InterPro"/>
</dbReference>
<keyword evidence="3" id="KW-0285">Flavoprotein</keyword>
<dbReference type="InterPro" id="IPR001308">
    <property type="entry name" value="ETF_a/FixB"/>
</dbReference>
<feature type="binding site" evidence="6">
    <location>
        <position position="209"/>
    </location>
    <ligand>
        <name>FAD</name>
        <dbReference type="ChEBI" id="CHEBI:57692"/>
    </ligand>
</feature>
<comment type="cofactor">
    <cofactor evidence="6">
        <name>FAD</name>
        <dbReference type="ChEBI" id="CHEBI:57692"/>
    </cofactor>
    <text evidence="6">Binds 1 FAD per dimer.</text>
</comment>
<evidence type="ECO:0000313" key="8">
    <source>
        <dbReference type="EMBL" id="PJF31835.1"/>
    </source>
</evidence>
<feature type="binding site" evidence="6">
    <location>
        <begin position="265"/>
        <end position="272"/>
    </location>
    <ligand>
        <name>FAD</name>
        <dbReference type="ChEBI" id="CHEBI:57692"/>
    </ligand>
</feature>
<dbReference type="Pfam" id="PF00766">
    <property type="entry name" value="ETF_alpha"/>
    <property type="match status" value="1"/>
</dbReference>
<sequence length="322" mass="33178">MSGMFVWIDHFRGKALPASWEAISAAQALGGEITALVFGSGIGNLITLAFHYGAHKVIACEDPSLADYRLEPYAALLAKLVKEHKPQAVLSGATTRGRELLAAAAAETDSALLADVTELSAEGEAIKAVHPAYAGKVLSDLVAATPTVFITLRSRAFPLPALDASRSGAVVNVAPVVPAEQIATQIEAFEEQRGSVNLTDAAIIVTGGRAVGSAEGFAPVRELAEVLGGAVGATRAAVDAGYIPYAHQVGQTGKVVSPTLYIAAGVSGSIQHQAGMRTSKIIVAINKDPDAPIFKIAHYGIVGDLFKVLPALSAAARAKLGK</sequence>
<dbReference type="Proteomes" id="UP000228921">
    <property type="component" value="Unassembled WGS sequence"/>
</dbReference>
<dbReference type="InterPro" id="IPR029035">
    <property type="entry name" value="DHS-like_NAD/FAD-binding_dom"/>
</dbReference>
<dbReference type="PIRSF" id="PIRSF000089">
    <property type="entry name" value="Electra_flavoP_a"/>
    <property type="match status" value="1"/>
</dbReference>
<comment type="caution">
    <text evidence="8">The sequence shown here is derived from an EMBL/GenBank/DDBJ whole genome shotgun (WGS) entry which is preliminary data.</text>
</comment>
<evidence type="ECO:0000256" key="3">
    <source>
        <dbReference type="ARBA" id="ARBA00022630"/>
    </source>
</evidence>
<dbReference type="Gene3D" id="3.40.50.1220">
    <property type="entry name" value="TPP-binding domain"/>
    <property type="match status" value="1"/>
</dbReference>
<keyword evidence="4 6" id="KW-0274">FAD</keyword>
<dbReference type="Pfam" id="PF01012">
    <property type="entry name" value="ETF"/>
    <property type="match status" value="1"/>
</dbReference>
<dbReference type="AlphaFoldDB" id="A0A2M8P2R2"/>
<protein>
    <submittedName>
        <fullName evidence="8">Electron transfer flavoprotein subunit alpha/FixB family protein</fullName>
    </submittedName>
</protein>
<feature type="binding site" evidence="6">
    <location>
        <begin position="248"/>
        <end position="252"/>
    </location>
    <ligand>
        <name>FAD</name>
        <dbReference type="ChEBI" id="CHEBI:57692"/>
    </ligand>
</feature>
<organism evidence="8 9">
    <name type="scientific">Candidatus Thermofonsia Clade 1 bacterium</name>
    <dbReference type="NCBI Taxonomy" id="2364210"/>
    <lineage>
        <taxon>Bacteria</taxon>
        <taxon>Bacillati</taxon>
        <taxon>Chloroflexota</taxon>
        <taxon>Candidatus Thermofontia</taxon>
        <taxon>Candidatus Thermofonsia Clade 1</taxon>
    </lineage>
</organism>
<dbReference type="GO" id="GO:0033539">
    <property type="term" value="P:fatty acid beta-oxidation using acyl-CoA dehydrogenase"/>
    <property type="evidence" value="ECO:0007669"/>
    <property type="project" value="TreeGrafter"/>
</dbReference>
<dbReference type="Gene3D" id="3.40.50.620">
    <property type="entry name" value="HUPs"/>
    <property type="match status" value="1"/>
</dbReference>
<dbReference type="InterPro" id="IPR018206">
    <property type="entry name" value="ETF_asu_C_CS"/>
</dbReference>
<evidence type="ECO:0000256" key="4">
    <source>
        <dbReference type="ARBA" id="ARBA00022827"/>
    </source>
</evidence>
<gene>
    <name evidence="8" type="ORF">CUN51_02515</name>
</gene>
<keyword evidence="2" id="KW-0813">Transport</keyword>
<reference evidence="8 9" key="1">
    <citation type="submission" date="2017-11" db="EMBL/GenBank/DDBJ databases">
        <title>Evolution of Phototrophy in the Chloroflexi Phylum Driven by Horizontal Gene Transfer.</title>
        <authorList>
            <person name="Ward L.M."/>
            <person name="Hemp J."/>
            <person name="Shih P.M."/>
            <person name="Mcglynn S.E."/>
            <person name="Fischer W."/>
        </authorList>
    </citation>
    <scope>NUCLEOTIDE SEQUENCE [LARGE SCALE GENOMIC DNA]</scope>
    <source>
        <strain evidence="8">CP2_2F</strain>
    </source>
</reference>
<evidence type="ECO:0000256" key="5">
    <source>
        <dbReference type="ARBA" id="ARBA00022982"/>
    </source>
</evidence>
<dbReference type="SUPFAM" id="SSF52402">
    <property type="entry name" value="Adenine nucleotide alpha hydrolases-like"/>
    <property type="match status" value="1"/>
</dbReference>
<feature type="binding site" evidence="6">
    <location>
        <begin position="234"/>
        <end position="235"/>
    </location>
    <ligand>
        <name>FAD</name>
        <dbReference type="ChEBI" id="CHEBI:57692"/>
    </ligand>
</feature>
<evidence type="ECO:0000313" key="9">
    <source>
        <dbReference type="Proteomes" id="UP000228921"/>
    </source>
</evidence>
<feature type="domain" description="Electron transfer flavoprotein alpha/beta-subunit N-terminal" evidence="7">
    <location>
        <begin position="4"/>
        <end position="186"/>
    </location>
</feature>
<dbReference type="InterPro" id="IPR014729">
    <property type="entry name" value="Rossmann-like_a/b/a_fold"/>
</dbReference>
<dbReference type="EMBL" id="PGTK01000002">
    <property type="protein sequence ID" value="PJF31835.1"/>
    <property type="molecule type" value="Genomic_DNA"/>
</dbReference>
<dbReference type="SMART" id="SM00893">
    <property type="entry name" value="ETF"/>
    <property type="match status" value="1"/>
</dbReference>
<dbReference type="PANTHER" id="PTHR43153:SF1">
    <property type="entry name" value="ELECTRON TRANSFER FLAVOPROTEIN SUBUNIT ALPHA, MITOCHONDRIAL"/>
    <property type="match status" value="1"/>
</dbReference>
<dbReference type="CDD" id="cd01715">
    <property type="entry name" value="ETF_alpha"/>
    <property type="match status" value="1"/>
</dbReference>
<evidence type="ECO:0000259" key="7">
    <source>
        <dbReference type="SMART" id="SM00893"/>
    </source>
</evidence>
<dbReference type="SUPFAM" id="SSF52467">
    <property type="entry name" value="DHS-like NAD/FAD-binding domain"/>
    <property type="match status" value="1"/>
</dbReference>
<dbReference type="PANTHER" id="PTHR43153">
    <property type="entry name" value="ELECTRON TRANSFER FLAVOPROTEIN ALPHA"/>
    <property type="match status" value="1"/>
</dbReference>
<dbReference type="PROSITE" id="PS00696">
    <property type="entry name" value="ETF_ALPHA"/>
    <property type="match status" value="1"/>
</dbReference>
<accession>A0A2M8P2R2</accession>
<dbReference type="InterPro" id="IPR014731">
    <property type="entry name" value="ETF_asu_C"/>
</dbReference>